<keyword evidence="4" id="KW-1185">Reference proteome</keyword>
<dbReference type="EMBL" id="JACBAE010001098">
    <property type="protein sequence ID" value="KAF7173161.1"/>
    <property type="molecule type" value="Genomic_DNA"/>
</dbReference>
<accession>A0A8H6QQR8</accession>
<comment type="caution">
    <text evidence="3">The sequence shown here is derived from an EMBL/GenBank/DDBJ whole genome shotgun (WGS) entry which is preliminary data.</text>
</comment>
<name>A0A8H6QQR8_9EURO</name>
<evidence type="ECO:0000313" key="3">
    <source>
        <dbReference type="EMBL" id="KAF7177093.1"/>
    </source>
</evidence>
<dbReference type="OrthoDB" id="4508828at2759"/>
<evidence type="ECO:0000313" key="4">
    <source>
        <dbReference type="Proteomes" id="UP000641853"/>
    </source>
</evidence>
<protein>
    <submittedName>
        <fullName evidence="3">Uncharacterized protein</fullName>
    </submittedName>
</protein>
<proteinExistence type="predicted"/>
<feature type="region of interest" description="Disordered" evidence="1">
    <location>
        <begin position="1"/>
        <end position="33"/>
    </location>
</feature>
<feature type="compositionally biased region" description="Polar residues" evidence="1">
    <location>
        <begin position="1"/>
        <end position="17"/>
    </location>
</feature>
<dbReference type="Proteomes" id="UP000641853">
    <property type="component" value="Unassembled WGS sequence"/>
</dbReference>
<dbReference type="AlphaFoldDB" id="A0A8H6QQR8"/>
<reference evidence="3" key="1">
    <citation type="submission" date="2020-06" db="EMBL/GenBank/DDBJ databases">
        <title>Draft genome sequences of strains closely related to Aspergillus parafelis and Aspergillus hiratsukae.</title>
        <authorList>
            <person name="Dos Santos R.A.C."/>
            <person name="Rivero-Menendez O."/>
            <person name="Steenwyk J.L."/>
            <person name="Mead M.E."/>
            <person name="Goldman G.H."/>
            <person name="Alastruey-Izquierdo A."/>
            <person name="Rokas A."/>
        </authorList>
    </citation>
    <scope>NUCLEOTIDE SEQUENCE</scope>
    <source>
        <strain evidence="2">CNM-CM5623</strain>
        <strain evidence="3">CNM-CM7691</strain>
    </source>
</reference>
<sequence length="175" mass="19286">MSGQSSRPHTSQGTCSRGTCAANAPRSEHTEFEFYPPGSRNPWNLLPKWPVTHRQRIAELDFLASYYDTVGQADNIKAAKDWHASFPLDDEVGYETVYFHRGEIVDRFEINSEEGPAWIEAPPPVIMMSGHWQDSVCAPPRPPATIAGSTHLSSSPVAIAVETNEGDMSESDNAN</sequence>
<gene>
    <name evidence="2" type="ORF">CNMCM5623_005380</name>
    <name evidence="3" type="ORF">CNMCM7691_004741</name>
</gene>
<evidence type="ECO:0000313" key="2">
    <source>
        <dbReference type="EMBL" id="KAF7173161.1"/>
    </source>
</evidence>
<dbReference type="Proteomes" id="UP000654922">
    <property type="component" value="Unassembled WGS sequence"/>
</dbReference>
<dbReference type="EMBL" id="JACBAG010001903">
    <property type="protein sequence ID" value="KAF7177093.1"/>
    <property type="molecule type" value="Genomic_DNA"/>
</dbReference>
<evidence type="ECO:0000256" key="1">
    <source>
        <dbReference type="SAM" id="MobiDB-lite"/>
    </source>
</evidence>
<organism evidence="3 4">
    <name type="scientific">Aspergillus felis</name>
    <dbReference type="NCBI Taxonomy" id="1287682"/>
    <lineage>
        <taxon>Eukaryota</taxon>
        <taxon>Fungi</taxon>
        <taxon>Dikarya</taxon>
        <taxon>Ascomycota</taxon>
        <taxon>Pezizomycotina</taxon>
        <taxon>Eurotiomycetes</taxon>
        <taxon>Eurotiomycetidae</taxon>
        <taxon>Eurotiales</taxon>
        <taxon>Aspergillaceae</taxon>
        <taxon>Aspergillus</taxon>
        <taxon>Aspergillus subgen. Fumigati</taxon>
    </lineage>
</organism>